<keyword evidence="1" id="KW-0805">Transcription regulation</keyword>
<name>Q7X151_STAHY</name>
<dbReference type="SUPFAM" id="SSF46894">
    <property type="entry name" value="C-terminal effector domain of the bipartite response regulators"/>
    <property type="match status" value="1"/>
</dbReference>
<accession>Q7X151</accession>
<dbReference type="InterPro" id="IPR036388">
    <property type="entry name" value="WH-like_DNA-bd_sf"/>
</dbReference>
<dbReference type="InterPro" id="IPR013325">
    <property type="entry name" value="RNA_pol_sigma_r2"/>
</dbReference>
<proteinExistence type="predicted"/>
<evidence type="ECO:0000256" key="1">
    <source>
        <dbReference type="ARBA" id="ARBA00023015"/>
    </source>
</evidence>
<dbReference type="GO" id="GO:0006352">
    <property type="term" value="P:DNA-templated transcription initiation"/>
    <property type="evidence" value="ECO:0007669"/>
    <property type="project" value="InterPro"/>
</dbReference>
<reference evidence="3" key="1">
    <citation type="journal article" date="2003" name="Genes Cells">
        <title>A new staphylococcal sigma factor in the conserved gene cassette: functional significance and implication for the evolutionary processes.</title>
        <authorList>
            <person name="Morikawa K."/>
            <person name="Inose Y."/>
            <person name="Okamura H."/>
            <person name="Maruyama A."/>
            <person name="Hayashi H."/>
            <person name="Takeyasu K."/>
            <person name="Ohta T."/>
        </authorList>
    </citation>
    <scope>NUCLEOTIDE SEQUENCE</scope>
    <source>
        <strain evidence="3">JCM2423T</strain>
    </source>
</reference>
<protein>
    <submittedName>
        <fullName evidence="3">Putative RNA polymerase sigma factor</fullName>
    </submittedName>
</protein>
<evidence type="ECO:0000313" key="3">
    <source>
        <dbReference type="EMBL" id="AAO62595.1"/>
    </source>
</evidence>
<dbReference type="InterPro" id="IPR016032">
    <property type="entry name" value="Sig_transdc_resp-reg_C-effctor"/>
</dbReference>
<dbReference type="EMBL" id="AY234836">
    <property type="protein sequence ID" value="AAO62595.1"/>
    <property type="molecule type" value="Genomic_DNA"/>
</dbReference>
<keyword evidence="2" id="KW-0804">Transcription</keyword>
<dbReference type="Gene3D" id="1.10.1740.10">
    <property type="match status" value="1"/>
</dbReference>
<dbReference type="AlphaFoldDB" id="Q7X151"/>
<dbReference type="GO" id="GO:0003700">
    <property type="term" value="F:DNA-binding transcription factor activity"/>
    <property type="evidence" value="ECO:0007669"/>
    <property type="project" value="InterPro"/>
</dbReference>
<dbReference type="SUPFAM" id="SSF88946">
    <property type="entry name" value="Sigma2 domain of RNA polymerase sigma factors"/>
    <property type="match status" value="1"/>
</dbReference>
<dbReference type="Gene3D" id="1.10.10.10">
    <property type="entry name" value="Winged helix-like DNA-binding domain superfamily/Winged helix DNA-binding domain"/>
    <property type="match status" value="1"/>
</dbReference>
<organism evidence="3">
    <name type="scientific">Staphylococcus hyicus</name>
    <dbReference type="NCBI Taxonomy" id="1284"/>
    <lineage>
        <taxon>Bacteria</taxon>
        <taxon>Bacillati</taxon>
        <taxon>Bacillota</taxon>
        <taxon>Bacilli</taxon>
        <taxon>Bacillales</taxon>
        <taxon>Staphylococcaceae</taxon>
        <taxon>Staphylococcus</taxon>
    </lineage>
</organism>
<dbReference type="GO" id="GO:0003677">
    <property type="term" value="F:DNA binding"/>
    <property type="evidence" value="ECO:0007669"/>
    <property type="project" value="InterPro"/>
</dbReference>
<sequence>MLMTLNPISEVERQQLIKELKAHRPDALRELIAVVRRCAQVVLRDFRITPQDFEDFVQESIWSIYQKVCHPDFHMNIPLEHYINKTLFYKKMDHRRKRVYYQSFISHMIEDVSMQYHQKTYRHHMSLTLNECLEYVKNSAQTLSAFELKVLYYLIDEWVPNEIAQQLNVPVKRVYNAIYRLRRKLHMLKQSE</sequence>
<evidence type="ECO:0000256" key="2">
    <source>
        <dbReference type="ARBA" id="ARBA00023163"/>
    </source>
</evidence>